<dbReference type="AlphaFoldDB" id="A0A0M5JL12"/>
<protein>
    <submittedName>
        <fullName evidence="7">Levanase</fullName>
    </submittedName>
</protein>
<dbReference type="GO" id="GO:0004575">
    <property type="term" value="F:sucrose alpha-glucosidase activity"/>
    <property type="evidence" value="ECO:0007669"/>
    <property type="project" value="TreeGrafter"/>
</dbReference>
<evidence type="ECO:0000256" key="2">
    <source>
        <dbReference type="ARBA" id="ARBA00022801"/>
    </source>
</evidence>
<dbReference type="SMART" id="SM00640">
    <property type="entry name" value="Glyco_32"/>
    <property type="match status" value="1"/>
</dbReference>
<proteinExistence type="inferred from homology"/>
<evidence type="ECO:0000313" key="8">
    <source>
        <dbReference type="Proteomes" id="UP000067625"/>
    </source>
</evidence>
<dbReference type="Gene3D" id="2.115.10.20">
    <property type="entry name" value="Glycosyl hydrolase domain, family 43"/>
    <property type="match status" value="1"/>
</dbReference>
<dbReference type="OrthoDB" id="9759709at2"/>
<evidence type="ECO:0000256" key="3">
    <source>
        <dbReference type="ARBA" id="ARBA00023295"/>
    </source>
</evidence>
<dbReference type="GO" id="GO:0005987">
    <property type="term" value="P:sucrose catabolic process"/>
    <property type="evidence" value="ECO:0007669"/>
    <property type="project" value="TreeGrafter"/>
</dbReference>
<dbReference type="Proteomes" id="UP000067625">
    <property type="component" value="Chromosome"/>
</dbReference>
<feature type="domain" description="Glycosyl hydrolase family 32 N-terminal" evidence="5">
    <location>
        <begin position="22"/>
        <end position="327"/>
    </location>
</feature>
<dbReference type="InterPro" id="IPR013148">
    <property type="entry name" value="Glyco_hydro_32_N"/>
</dbReference>
<reference evidence="7 8" key="2">
    <citation type="journal article" date="2016" name="Int. J. Syst. Evol. Microbiol.">
        <title>Bacillus gobiensis sp. nov., isolated from a soil sample.</title>
        <authorList>
            <person name="Liu B."/>
            <person name="Liu G.H."/>
            <person name="Cetin S."/>
            <person name="Schumann P."/>
            <person name="Pan Z.Z."/>
            <person name="Chen Q.Q."/>
        </authorList>
    </citation>
    <scope>NUCLEOTIDE SEQUENCE [LARGE SCALE GENOMIC DNA]</scope>
    <source>
        <strain evidence="7 8">FJAT-4402</strain>
    </source>
</reference>
<gene>
    <name evidence="7" type="ORF">AM592_01845</name>
</gene>
<dbReference type="Pfam" id="PF08244">
    <property type="entry name" value="Glyco_hydro_32C"/>
    <property type="match status" value="1"/>
</dbReference>
<evidence type="ECO:0000256" key="4">
    <source>
        <dbReference type="RuleBase" id="RU362110"/>
    </source>
</evidence>
<keyword evidence="2 4" id="KW-0378">Hydrolase</keyword>
<dbReference type="Gene3D" id="2.60.120.560">
    <property type="entry name" value="Exo-inulinase, domain 1"/>
    <property type="match status" value="1"/>
</dbReference>
<dbReference type="PANTHER" id="PTHR42800">
    <property type="entry name" value="EXOINULINASE INUD (AFU_ORTHOLOGUE AFUA_5G00480)"/>
    <property type="match status" value="1"/>
</dbReference>
<keyword evidence="8" id="KW-1185">Reference proteome</keyword>
<dbReference type="InterPro" id="IPR001362">
    <property type="entry name" value="Glyco_hydro_32"/>
</dbReference>
<dbReference type="PANTHER" id="PTHR42800:SF1">
    <property type="entry name" value="EXOINULINASE INUD (AFU_ORTHOLOGUE AFUA_5G00480)"/>
    <property type="match status" value="1"/>
</dbReference>
<keyword evidence="3 4" id="KW-0326">Glycosidase</keyword>
<dbReference type="InterPro" id="IPR013189">
    <property type="entry name" value="Glyco_hydro_32_C"/>
</dbReference>
<comment type="similarity">
    <text evidence="1 4">Belongs to the glycosyl hydrolase 32 family.</text>
</comment>
<dbReference type="EMBL" id="CP012600">
    <property type="protein sequence ID" value="ALC80464.1"/>
    <property type="molecule type" value="Genomic_DNA"/>
</dbReference>
<dbReference type="InterPro" id="IPR013320">
    <property type="entry name" value="ConA-like_dom_sf"/>
</dbReference>
<dbReference type="GO" id="GO:0005737">
    <property type="term" value="C:cytoplasm"/>
    <property type="evidence" value="ECO:0007669"/>
    <property type="project" value="TreeGrafter"/>
</dbReference>
<evidence type="ECO:0000259" key="5">
    <source>
        <dbReference type="Pfam" id="PF00251"/>
    </source>
</evidence>
<reference evidence="8" key="1">
    <citation type="submission" date="2015-08" db="EMBL/GenBank/DDBJ databases">
        <title>Genome sequencing project for genomic taxonomy and phylogenomics of Bacillus-like bacteria.</title>
        <authorList>
            <person name="Liu B."/>
            <person name="Wang J."/>
            <person name="Zhu Y."/>
            <person name="Liu G."/>
            <person name="Chen Q."/>
            <person name="Chen Z."/>
            <person name="Lan J."/>
            <person name="Che J."/>
            <person name="Ge C."/>
            <person name="Shi H."/>
            <person name="Pan Z."/>
            <person name="Liu X."/>
        </authorList>
    </citation>
    <scope>NUCLEOTIDE SEQUENCE [LARGE SCALE GENOMIC DNA]</scope>
    <source>
        <strain evidence="8">FJAT-4402</strain>
    </source>
</reference>
<dbReference type="PATRIC" id="fig|1441095.3.peg.393"/>
<sequence>MIGTFLSERKKFMTEHFRPQYHLTPLTEWMNDVQRPIYIDGVHHLYYLYNKDYSLEGNGTEWAHAVSTDLVHWERKPVAIEKYKDSAGDPWAGSCVIDVNNTAGFGYNAIIAIVTMPNPTYQCNHLWYSTDGGNTFTHYGTEPIMHNPTGYTDFRDPKIIWHEPTKKWIMLMAERDKVGFYTSYNLKEWTYVSTFVRDDIGIIECPDLFELNIDGNPANKKWVLLLGGNGFNYGRTTCACYFLGNFDGTKFYAETEIEWLENGADSYAGVSWDAPYTNGNYRYFVSWMGNWNYASEVPWETFIGNASIVRELHLRSTSEGIKLVQIPVGNLKESLREIAFFGEQVIYTGQENLLKNIHATSFAVETMIIYDSTRSKFGFSLRDGYVNGEHTVLMYVKSNNELVIDRSKSGIVHMNEYLANMNEFARQYKATVKPRDGRIKLEIFVDRSTVEVFVNEGESVFSLSIFPDISSDGLRLWTDDCVHIEYLKVRAVNEAEAMIY</sequence>
<dbReference type="STRING" id="1441095.AM592_01845"/>
<accession>A0A0M5JL12</accession>
<feature type="domain" description="Glycosyl hydrolase family 32 C-terminal" evidence="6">
    <location>
        <begin position="355"/>
        <end position="480"/>
    </location>
</feature>
<evidence type="ECO:0000256" key="1">
    <source>
        <dbReference type="ARBA" id="ARBA00009902"/>
    </source>
</evidence>
<evidence type="ECO:0000259" key="6">
    <source>
        <dbReference type="Pfam" id="PF08244"/>
    </source>
</evidence>
<name>A0A0M5JL12_9BACI</name>
<dbReference type="CDD" id="cd18622">
    <property type="entry name" value="GH32_Inu-like"/>
    <property type="match status" value="1"/>
</dbReference>
<dbReference type="SUPFAM" id="SSF49899">
    <property type="entry name" value="Concanavalin A-like lectins/glucanases"/>
    <property type="match status" value="1"/>
</dbReference>
<evidence type="ECO:0000313" key="7">
    <source>
        <dbReference type="EMBL" id="ALC80464.1"/>
    </source>
</evidence>
<dbReference type="SUPFAM" id="SSF75005">
    <property type="entry name" value="Arabinanase/levansucrase/invertase"/>
    <property type="match status" value="1"/>
</dbReference>
<organism evidence="7 8">
    <name type="scientific">Bacillus gobiensis</name>
    <dbReference type="NCBI Taxonomy" id="1441095"/>
    <lineage>
        <taxon>Bacteria</taxon>
        <taxon>Bacillati</taxon>
        <taxon>Bacillota</taxon>
        <taxon>Bacilli</taxon>
        <taxon>Bacillales</taxon>
        <taxon>Bacillaceae</taxon>
        <taxon>Bacillus</taxon>
    </lineage>
</organism>
<dbReference type="InterPro" id="IPR023296">
    <property type="entry name" value="Glyco_hydro_beta-prop_sf"/>
</dbReference>
<dbReference type="Pfam" id="PF00251">
    <property type="entry name" value="Glyco_hydro_32N"/>
    <property type="match status" value="1"/>
</dbReference>